<dbReference type="EMBL" id="CP157199">
    <property type="protein sequence ID" value="XBG62326.1"/>
    <property type="molecule type" value="Genomic_DNA"/>
</dbReference>
<sequence>MDIINKALEFEKQKRSSLSISDRVRITREAKSLILGLNEIYKEKKDAKIMDIMKRLTVIKQKIEKRLKGRPLTEAY</sequence>
<gene>
    <name evidence="1" type="ORF">ABGB03_05335</name>
</gene>
<name>A0AAU7BW56_9FLAO</name>
<dbReference type="RefSeq" id="WP_347925467.1">
    <property type="nucleotide sequence ID" value="NZ_CP157199.1"/>
</dbReference>
<accession>A0AAU7BW56</accession>
<dbReference type="AlphaFoldDB" id="A0AAU7BW56"/>
<evidence type="ECO:0000313" key="1">
    <source>
        <dbReference type="EMBL" id="XBG62326.1"/>
    </source>
</evidence>
<protein>
    <submittedName>
        <fullName evidence="1">Uncharacterized protein</fullName>
    </submittedName>
</protein>
<proteinExistence type="predicted"/>
<organism evidence="1">
    <name type="scientific">Pontimicrobium sp. SW4</name>
    <dbReference type="NCBI Taxonomy" id="3153519"/>
    <lineage>
        <taxon>Bacteria</taxon>
        <taxon>Pseudomonadati</taxon>
        <taxon>Bacteroidota</taxon>
        <taxon>Flavobacteriia</taxon>
        <taxon>Flavobacteriales</taxon>
        <taxon>Flavobacteriaceae</taxon>
        <taxon>Pontimicrobium</taxon>
    </lineage>
</organism>
<reference evidence="1" key="1">
    <citation type="submission" date="2024-05" db="EMBL/GenBank/DDBJ databases">
        <title>Pontimicrobium maritimus sp. nov., isolated form sea water.</title>
        <authorList>
            <person name="Muhammad N."/>
            <person name="Vuong T.Q."/>
            <person name="Han H.L."/>
            <person name="Kim S.-G."/>
        </authorList>
    </citation>
    <scope>NUCLEOTIDE SEQUENCE</scope>
    <source>
        <strain evidence="1">SW4</strain>
    </source>
</reference>